<dbReference type="InterPro" id="IPR036390">
    <property type="entry name" value="WH_DNA-bd_sf"/>
</dbReference>
<dbReference type="InterPro" id="IPR000835">
    <property type="entry name" value="HTH_MarR-typ"/>
</dbReference>
<comment type="caution">
    <text evidence="2">The sequence shown here is derived from an EMBL/GenBank/DDBJ whole genome shotgun (WGS) entry which is preliminary data.</text>
</comment>
<dbReference type="RefSeq" id="WP_096196394.1">
    <property type="nucleotide sequence ID" value="NZ_NRGR01000005.1"/>
</dbReference>
<feature type="domain" description="HTH marR-type" evidence="1">
    <location>
        <begin position="40"/>
        <end position="144"/>
    </location>
</feature>
<dbReference type="GO" id="GO:0006950">
    <property type="term" value="P:response to stress"/>
    <property type="evidence" value="ECO:0007669"/>
    <property type="project" value="TreeGrafter"/>
</dbReference>
<name>A0A2A3YMP4_9MICO</name>
<evidence type="ECO:0000259" key="1">
    <source>
        <dbReference type="SMART" id="SM00347"/>
    </source>
</evidence>
<evidence type="ECO:0000313" key="3">
    <source>
        <dbReference type="Proteomes" id="UP000218598"/>
    </source>
</evidence>
<dbReference type="Gene3D" id="1.10.10.10">
    <property type="entry name" value="Winged helix-like DNA-binding domain superfamily/Winged helix DNA-binding domain"/>
    <property type="match status" value="1"/>
</dbReference>
<evidence type="ECO:0000313" key="2">
    <source>
        <dbReference type="EMBL" id="PCC40626.1"/>
    </source>
</evidence>
<gene>
    <name evidence="2" type="ORF">CIK66_02305</name>
</gene>
<dbReference type="AlphaFoldDB" id="A0A2A3YMP4"/>
<dbReference type="SMART" id="SM00347">
    <property type="entry name" value="HTH_MARR"/>
    <property type="match status" value="1"/>
</dbReference>
<accession>A0A2A3YMP4</accession>
<proteinExistence type="predicted"/>
<dbReference type="PANTHER" id="PTHR33164">
    <property type="entry name" value="TRANSCRIPTIONAL REGULATOR, MARR FAMILY"/>
    <property type="match status" value="1"/>
</dbReference>
<keyword evidence="3" id="KW-1185">Reference proteome</keyword>
<dbReference type="Pfam" id="PF12802">
    <property type="entry name" value="MarR_2"/>
    <property type="match status" value="1"/>
</dbReference>
<reference evidence="2 3" key="1">
    <citation type="journal article" date="2017" name="Elife">
        <title>Extensive horizontal gene transfer in cheese-associated bacteria.</title>
        <authorList>
            <person name="Bonham K.S."/>
            <person name="Wolfe B.E."/>
            <person name="Dutton R.J."/>
        </authorList>
    </citation>
    <scope>NUCLEOTIDE SEQUENCE [LARGE SCALE GENOMIC DNA]</scope>
    <source>
        <strain evidence="2 3">341_9</strain>
    </source>
</reference>
<dbReference type="PANTHER" id="PTHR33164:SF43">
    <property type="entry name" value="HTH-TYPE TRANSCRIPTIONAL REPRESSOR YETL"/>
    <property type="match status" value="1"/>
</dbReference>
<dbReference type="SUPFAM" id="SSF46785">
    <property type="entry name" value="Winged helix' DNA-binding domain"/>
    <property type="match status" value="1"/>
</dbReference>
<dbReference type="GO" id="GO:0003700">
    <property type="term" value="F:DNA-binding transcription factor activity"/>
    <property type="evidence" value="ECO:0007669"/>
    <property type="project" value="InterPro"/>
</dbReference>
<dbReference type="InterPro" id="IPR039422">
    <property type="entry name" value="MarR/SlyA-like"/>
</dbReference>
<dbReference type="EMBL" id="NRGR01000005">
    <property type="protein sequence ID" value="PCC40626.1"/>
    <property type="molecule type" value="Genomic_DNA"/>
</dbReference>
<dbReference type="OrthoDB" id="162531at2"/>
<protein>
    <submittedName>
        <fullName evidence="2">MarR family transcriptional regulator</fullName>
    </submittedName>
</protein>
<dbReference type="InterPro" id="IPR036388">
    <property type="entry name" value="WH-like_DNA-bd_sf"/>
</dbReference>
<sequence length="172" mass="18584">MVKSAGEPGGSYWYDGEDSAVDLLSALSGFRAADHELRRRLSAGMEMNSTDLSALRYVIAHEVGEDPATPQALARHLGISGASTSKLLDRLTASGHLERVPHPRDGRSRIVVATDHAHAQVRERLGGMHERMLAIAREVPPAARPAIIEFLRAMATHLDTEAPPEELAAPEV</sequence>
<dbReference type="Proteomes" id="UP000218598">
    <property type="component" value="Unassembled WGS sequence"/>
</dbReference>
<organism evidence="2 3">
    <name type="scientific">Brachybacterium alimentarium</name>
    <dbReference type="NCBI Taxonomy" id="47845"/>
    <lineage>
        <taxon>Bacteria</taxon>
        <taxon>Bacillati</taxon>
        <taxon>Actinomycetota</taxon>
        <taxon>Actinomycetes</taxon>
        <taxon>Micrococcales</taxon>
        <taxon>Dermabacteraceae</taxon>
        <taxon>Brachybacterium</taxon>
    </lineage>
</organism>